<evidence type="ECO:0000313" key="13">
    <source>
        <dbReference type="Proteomes" id="UP000784294"/>
    </source>
</evidence>
<dbReference type="PROSITE" id="PS00232">
    <property type="entry name" value="CADHERIN_1"/>
    <property type="match status" value="3"/>
</dbReference>
<dbReference type="GO" id="GO:0005886">
    <property type="term" value="C:plasma membrane"/>
    <property type="evidence" value="ECO:0007669"/>
    <property type="project" value="InterPro"/>
</dbReference>
<dbReference type="SUPFAM" id="SSF49313">
    <property type="entry name" value="Cadherin-like"/>
    <property type="match status" value="3"/>
</dbReference>
<accession>A0A3S5CEC1</accession>
<keyword evidence="4 8" id="KW-0106">Calcium</keyword>
<evidence type="ECO:0000256" key="8">
    <source>
        <dbReference type="PROSITE-ProRule" id="PRU00043"/>
    </source>
</evidence>
<dbReference type="PANTHER" id="PTHR24028:SF146">
    <property type="entry name" value="CADHERIN 96CB, ISOFORM D-RELATED"/>
    <property type="match status" value="1"/>
</dbReference>
<evidence type="ECO:0000256" key="10">
    <source>
        <dbReference type="SAM" id="SignalP"/>
    </source>
</evidence>
<feature type="signal peptide" evidence="10">
    <location>
        <begin position="1"/>
        <end position="19"/>
    </location>
</feature>
<feature type="region of interest" description="Disordered" evidence="9">
    <location>
        <begin position="416"/>
        <end position="463"/>
    </location>
</feature>
<dbReference type="FunFam" id="2.60.40.60:FF:000092">
    <property type="entry name" value="Protocadherin 8"/>
    <property type="match status" value="1"/>
</dbReference>
<evidence type="ECO:0000256" key="3">
    <source>
        <dbReference type="ARBA" id="ARBA00022737"/>
    </source>
</evidence>
<comment type="subcellular location">
    <subcellularLocation>
        <location evidence="1">Membrane</location>
        <topology evidence="1">Single-pass membrane protein</topology>
    </subcellularLocation>
</comment>
<evidence type="ECO:0000256" key="5">
    <source>
        <dbReference type="ARBA" id="ARBA00022989"/>
    </source>
</evidence>
<dbReference type="PANTHER" id="PTHR24028">
    <property type="entry name" value="CADHERIN-87A"/>
    <property type="match status" value="1"/>
</dbReference>
<organism evidence="12 13">
    <name type="scientific">Protopolystoma xenopodis</name>
    <dbReference type="NCBI Taxonomy" id="117903"/>
    <lineage>
        <taxon>Eukaryota</taxon>
        <taxon>Metazoa</taxon>
        <taxon>Spiralia</taxon>
        <taxon>Lophotrochozoa</taxon>
        <taxon>Platyhelminthes</taxon>
        <taxon>Monogenea</taxon>
        <taxon>Polyopisthocotylea</taxon>
        <taxon>Polystomatidea</taxon>
        <taxon>Polystomatidae</taxon>
        <taxon>Protopolystoma</taxon>
    </lineage>
</organism>
<dbReference type="GO" id="GO:0007156">
    <property type="term" value="P:homophilic cell adhesion via plasma membrane adhesion molecules"/>
    <property type="evidence" value="ECO:0007669"/>
    <property type="project" value="InterPro"/>
</dbReference>
<evidence type="ECO:0000313" key="12">
    <source>
        <dbReference type="EMBL" id="VEL14275.1"/>
    </source>
</evidence>
<dbReference type="InterPro" id="IPR015919">
    <property type="entry name" value="Cadherin-like_sf"/>
</dbReference>
<sequence length="618" mass="67290">MVSHLKVILPLLFIHCIHTILPTSGQATSAHMVTMVVNEDASVSQLIDVLPVLEDPEVGRGHGSGVTYELQDNTFFDFESPDSRRLIVRRPLDRDSDRHLCTDSGWPETCAWTGLVFASNGGLIRLRVVVNDVNDNTPSWPSLAAGTGSLGSAVGFSGRPTKALEVSIPENSPPMTSTDLPLASDPDLGNNSVVLYELVPLIRSSDRSVHAPSRREEKTVHDEDGEKATPEGLFSILTIPGPNGVVPRLVVHGQLDRETRALYKLRLAAIDGGGKRGFVDLLIHVTDENDNAPVFLHLANTTDSPLGRLGGDEFVISVDEDIPVQSRLPRYPMAVDRDAGDFGRVRYKFSLSTPDVVRRDLTIEPTSGALLVRSPLDFDAGGPTHYSFMVVAEDGGTPPLSATARVVVNVLDKNDNPPQIKITPAMQLTASSSASGSEDSNSETAAPQIGAAGDAGGQSTVATHAKKRRLELREGLSPGQLIATVTVSDPDQGLNGQFKCRLGSDQDFQLNFLKSLGQLNVYQLISVREVDREIRSELRTTLRCEDNGSSRQTSTEMISVFVTDINDNRPKFTSHRYSFQVSNYVDFLELPMQFCLTDRSSFHNPDPTQDLSYKELSP</sequence>
<dbReference type="AlphaFoldDB" id="A0A3S5CEC1"/>
<keyword evidence="3" id="KW-0677">Repeat</keyword>
<dbReference type="PRINTS" id="PR00205">
    <property type="entry name" value="CADHERIN"/>
</dbReference>
<dbReference type="OrthoDB" id="6252479at2759"/>
<dbReference type="PROSITE" id="PS50268">
    <property type="entry name" value="CADHERIN_2"/>
    <property type="match status" value="4"/>
</dbReference>
<dbReference type="InterPro" id="IPR020894">
    <property type="entry name" value="Cadherin_CS"/>
</dbReference>
<dbReference type="EMBL" id="CAAALY010020594">
    <property type="protein sequence ID" value="VEL14275.1"/>
    <property type="molecule type" value="Genomic_DNA"/>
</dbReference>
<dbReference type="Proteomes" id="UP000784294">
    <property type="component" value="Unassembled WGS sequence"/>
</dbReference>
<dbReference type="Gene3D" id="2.60.40.60">
    <property type="entry name" value="Cadherins"/>
    <property type="match status" value="4"/>
</dbReference>
<evidence type="ECO:0000259" key="11">
    <source>
        <dbReference type="PROSITE" id="PS50268"/>
    </source>
</evidence>
<dbReference type="InterPro" id="IPR002126">
    <property type="entry name" value="Cadherin-like_dom"/>
</dbReference>
<dbReference type="InterPro" id="IPR050174">
    <property type="entry name" value="Protocadherin/Cadherin-CA"/>
</dbReference>
<evidence type="ECO:0000256" key="6">
    <source>
        <dbReference type="ARBA" id="ARBA00023136"/>
    </source>
</evidence>
<feature type="domain" description="Cadherin" evidence="11">
    <location>
        <begin position="464"/>
        <end position="572"/>
    </location>
</feature>
<feature type="domain" description="Cadherin" evidence="11">
    <location>
        <begin position="29"/>
        <end position="140"/>
    </location>
</feature>
<keyword evidence="6" id="KW-0472">Membrane</keyword>
<dbReference type="CDD" id="cd11304">
    <property type="entry name" value="Cadherin_repeat"/>
    <property type="match status" value="3"/>
</dbReference>
<evidence type="ECO:0000256" key="9">
    <source>
        <dbReference type="SAM" id="MobiDB-lite"/>
    </source>
</evidence>
<evidence type="ECO:0000256" key="1">
    <source>
        <dbReference type="ARBA" id="ARBA00004167"/>
    </source>
</evidence>
<reference evidence="12" key="1">
    <citation type="submission" date="2018-11" db="EMBL/GenBank/DDBJ databases">
        <authorList>
            <consortium name="Pathogen Informatics"/>
        </authorList>
    </citation>
    <scope>NUCLEOTIDE SEQUENCE</scope>
</reference>
<feature type="region of interest" description="Disordered" evidence="9">
    <location>
        <begin position="207"/>
        <end position="227"/>
    </location>
</feature>
<keyword evidence="7" id="KW-0325">Glycoprotein</keyword>
<comment type="caution">
    <text evidence="12">The sequence shown here is derived from an EMBL/GenBank/DDBJ whole genome shotgun (WGS) entry which is preliminary data.</text>
</comment>
<evidence type="ECO:0000256" key="2">
    <source>
        <dbReference type="ARBA" id="ARBA00022692"/>
    </source>
</evidence>
<keyword evidence="2" id="KW-0812">Transmembrane</keyword>
<protein>
    <recommendedName>
        <fullName evidence="11">Cadherin domain-containing protein</fullName>
    </recommendedName>
</protein>
<keyword evidence="5" id="KW-1133">Transmembrane helix</keyword>
<feature type="domain" description="Cadherin" evidence="11">
    <location>
        <begin position="310"/>
        <end position="420"/>
    </location>
</feature>
<name>A0A3S5CEC1_9PLAT</name>
<dbReference type="GO" id="GO:0005509">
    <property type="term" value="F:calcium ion binding"/>
    <property type="evidence" value="ECO:0007669"/>
    <property type="project" value="UniProtKB-UniRule"/>
</dbReference>
<keyword evidence="13" id="KW-1185">Reference proteome</keyword>
<keyword evidence="10" id="KW-0732">Signal</keyword>
<feature type="domain" description="Cadherin" evidence="11">
    <location>
        <begin position="160"/>
        <end position="295"/>
    </location>
</feature>
<gene>
    <name evidence="12" type="ORF">PXEA_LOCUS7715</name>
</gene>
<feature type="chain" id="PRO_5018607469" description="Cadherin domain-containing protein" evidence="10">
    <location>
        <begin position="20"/>
        <end position="618"/>
    </location>
</feature>
<dbReference type="Pfam" id="PF00028">
    <property type="entry name" value="Cadherin"/>
    <property type="match status" value="2"/>
</dbReference>
<evidence type="ECO:0000256" key="7">
    <source>
        <dbReference type="ARBA" id="ARBA00023180"/>
    </source>
</evidence>
<evidence type="ECO:0000256" key="4">
    <source>
        <dbReference type="ARBA" id="ARBA00022837"/>
    </source>
</evidence>
<proteinExistence type="predicted"/>
<dbReference type="SMART" id="SM00112">
    <property type="entry name" value="CA"/>
    <property type="match status" value="4"/>
</dbReference>